<dbReference type="InterPro" id="IPR016181">
    <property type="entry name" value="Acyl_CoA_acyltransferase"/>
</dbReference>
<dbReference type="OrthoDB" id="1494272at2"/>
<dbReference type="EMBL" id="PDUD01000005">
    <property type="protein sequence ID" value="PHN07785.1"/>
    <property type="molecule type" value="Genomic_DNA"/>
</dbReference>
<evidence type="ECO:0000313" key="2">
    <source>
        <dbReference type="Proteomes" id="UP000223913"/>
    </source>
</evidence>
<dbReference type="AlphaFoldDB" id="A0A2D0NH17"/>
<proteinExistence type="predicted"/>
<dbReference type="SUPFAM" id="SSF55729">
    <property type="entry name" value="Acyl-CoA N-acyltransferases (Nat)"/>
    <property type="match status" value="1"/>
</dbReference>
<keyword evidence="2" id="KW-1185">Reference proteome</keyword>
<sequence>MIDTFILHKKFSELEEEDLEQLKIIYDANRPERKGKRKMGAYLIDETDYAGLISYSKQRLIETGRLFMAIDKNSQRCIGFMLCLDNVEMLRDQFPLHHFAHYVIHDIPFLQDLAHLGAFGYVYQVAVLPEFHNNGAGSMMIAEMEQFYERSTALILGAGIHEGQYLVIKILKKSGRYLFLDQYFSPVEPDQLRFRIVRQLQRRELYRKINAEYLPRTFNTIIPIQLNLATADVNTIIEPMNAKILWSSFFHDNELLRVYRMDSHYTGYFGSILEAKSYPQFQELVPILKKIVRYLRDKDDPNLNQPSLTPLVSKKGLEFFFANDAWTAEDLPSFGNPAVYNLQDEEMLDKMLGSRHFHSIREELSNEEWLEWTSLLSKLAKVPKHKNIFELPRDSSRKRWKKLLKAWKEWKRRLSITSAEEKQLLEDQRAINAKSSQKKEVSEEMERINAVSKARGKISNSTRRAWQDWLELHQEVYAADQKRLKHPERYWWCHAVVPMTFSGGVSGIMFTFRYLKPAQSGPGEQGRRQINGMINTIVSALSKNMLNIIMKLQEHAIEEAANRYAVSVISSRNISHNLGSHILSRFSQTSNLGKLVYGTMDQGDYIKVSDLDENLRKVTDFLSYLRTRMNLLADLSTSEPVASVAAMLNLEVLEPLRQQEVVNKFISGTDIQLIDIEYENHLDTLPGKRPDRRDIMVQIPNGELGISALAMILENIIRNTAKHEILLDVDYLLLTVKVVEEDDRGYTIYIHDNIDNEREVVGQLADQLNRAYIEAKLFEKNYEVRKKGWGIAEMDLAASYLRKKMPGLPVGGEHHRKIPFLKAVPLPLSQRPDRAYLGYQIYLKKPREILIVDSRDRLTHISSAHQWIPYGIKILTKIAISEKKQDIHTHNILLLLDFESRSTNKRIKRFPYRWLVLQDEVEQENLKQKLNEDPTAAICWIWEKWLNYFQTRKYLNDLQLTLYLYGLPALSADENRSKRRPEDSPMEAIIFDAHGSKMRKRVLNTPRQFFFYNAFGTTDPLGKLLIGYNKLKAGNQKRKLEIELMESAITQVVVIDERIQEEAYKKKAPFELAAKDFFEYLSWLNLFVPNPDEEGIPCLYHQYLEENTEQRLIEWIHQLMHWRRMDFLIFHVGLLEKLIGDIDEIERWIQKHFIDIDPRIEIILISGRGKPHRLPLHFSFQQYNNIVKYVIDTPSKFHLCRMLFGARTRLH</sequence>
<organism evidence="1 2">
    <name type="scientific">Flavilitoribacter nigricans (strain ATCC 23147 / DSM 23189 / NBRC 102662 / NCIMB 1420 / SS-2)</name>
    <name type="common">Lewinella nigricans</name>
    <dbReference type="NCBI Taxonomy" id="1122177"/>
    <lineage>
        <taxon>Bacteria</taxon>
        <taxon>Pseudomonadati</taxon>
        <taxon>Bacteroidota</taxon>
        <taxon>Saprospiria</taxon>
        <taxon>Saprospirales</taxon>
        <taxon>Lewinellaceae</taxon>
        <taxon>Flavilitoribacter</taxon>
    </lineage>
</organism>
<accession>A0A2D0NH17</accession>
<evidence type="ECO:0000313" key="1">
    <source>
        <dbReference type="EMBL" id="PHN07785.1"/>
    </source>
</evidence>
<protein>
    <submittedName>
        <fullName evidence="1">Uncharacterized protein</fullName>
    </submittedName>
</protein>
<dbReference type="Proteomes" id="UP000223913">
    <property type="component" value="Unassembled WGS sequence"/>
</dbReference>
<dbReference type="RefSeq" id="WP_099148817.1">
    <property type="nucleotide sequence ID" value="NZ_PDUD01000005.1"/>
</dbReference>
<dbReference type="Gene3D" id="3.40.630.30">
    <property type="match status" value="1"/>
</dbReference>
<reference evidence="1 2" key="1">
    <citation type="submission" date="2017-10" db="EMBL/GenBank/DDBJ databases">
        <title>The draft genome sequence of Lewinella nigricans NBRC 102662.</title>
        <authorList>
            <person name="Wang K."/>
        </authorList>
    </citation>
    <scope>NUCLEOTIDE SEQUENCE [LARGE SCALE GENOMIC DNA]</scope>
    <source>
        <strain evidence="1 2">NBRC 102662</strain>
    </source>
</reference>
<comment type="caution">
    <text evidence="1">The sequence shown here is derived from an EMBL/GenBank/DDBJ whole genome shotgun (WGS) entry which is preliminary data.</text>
</comment>
<name>A0A2D0NH17_FLAN2</name>
<gene>
    <name evidence="1" type="ORF">CRP01_04500</name>
</gene>